<dbReference type="EMBL" id="AMCI01002974">
    <property type="protein sequence ID" value="EJX01406.1"/>
    <property type="molecule type" value="Genomic_DNA"/>
</dbReference>
<dbReference type="InterPro" id="IPR007345">
    <property type="entry name" value="Polysacch_pyruvyl_Trfase"/>
</dbReference>
<feature type="non-terminal residue" evidence="2">
    <location>
        <position position="304"/>
    </location>
</feature>
<dbReference type="GO" id="GO:0016740">
    <property type="term" value="F:transferase activity"/>
    <property type="evidence" value="ECO:0007669"/>
    <property type="project" value="UniProtKB-KW"/>
</dbReference>
<accession>J9CMR4</accession>
<name>J9CMR4_9ZZZZ</name>
<protein>
    <submittedName>
        <fullName evidence="2">Polysaccharide pyruvyl transferase</fullName>
        <ecNumber evidence="2">2.-.-.-</ecNumber>
    </submittedName>
</protein>
<feature type="domain" description="Polysaccharide pyruvyl transferase" evidence="1">
    <location>
        <begin position="15"/>
        <end position="304"/>
    </location>
</feature>
<dbReference type="EC" id="2.-.-.-" evidence="2"/>
<evidence type="ECO:0000259" key="1">
    <source>
        <dbReference type="Pfam" id="PF04230"/>
    </source>
</evidence>
<proteinExistence type="predicted"/>
<gene>
    <name evidence="2" type="ORF">EVA_10488</name>
</gene>
<reference evidence="2" key="1">
    <citation type="journal article" date="2012" name="PLoS ONE">
        <title>Gene sets for utilization of primary and secondary nutrition supplies in the distal gut of endangered iberian lynx.</title>
        <authorList>
            <person name="Alcaide M."/>
            <person name="Messina E."/>
            <person name="Richter M."/>
            <person name="Bargiela R."/>
            <person name="Peplies J."/>
            <person name="Huws S.A."/>
            <person name="Newbold C.J."/>
            <person name="Golyshin P.N."/>
            <person name="Simon M.A."/>
            <person name="Lopez G."/>
            <person name="Yakimov M.M."/>
            <person name="Ferrer M."/>
        </authorList>
    </citation>
    <scope>NUCLEOTIDE SEQUENCE</scope>
</reference>
<dbReference type="Pfam" id="PF04230">
    <property type="entry name" value="PS_pyruv_trans"/>
    <property type="match status" value="1"/>
</dbReference>
<organism evidence="2">
    <name type="scientific">gut metagenome</name>
    <dbReference type="NCBI Taxonomy" id="749906"/>
    <lineage>
        <taxon>unclassified sequences</taxon>
        <taxon>metagenomes</taxon>
        <taxon>organismal metagenomes</taxon>
    </lineage>
</organism>
<comment type="caution">
    <text evidence="2">The sequence shown here is derived from an EMBL/GenBank/DDBJ whole genome shotgun (WGS) entry which is preliminary data.</text>
</comment>
<sequence length="304" mass="34071">MSSKAILTTLYTGFNYGSSLQALAGKTVIENVGLECELVKLKSLVKGRDIRLGKLFTIVYRALVLGNANSLKAYGASYQKKYVEGTEELFFSFTNCYLQPKEVSWRTVKRMANEAVACFSGSDQIWNSASLYVDPLYYLRFAPAYKRVALSPSFGRDFVADYNVKKMGKWIGEYAHLSVREDSGVKMIKDLTGRTALHLLDPTLMLKSEQWKQILGIASQKGNYILAYFLDKPADFAIQQIKALKTKLGCEVIALPFIFDDMGYSDRVLAAGPKEFVELIANARLVCTDSFHGMVFSLNMHTPF</sequence>
<evidence type="ECO:0000313" key="2">
    <source>
        <dbReference type="EMBL" id="EJX01406.1"/>
    </source>
</evidence>
<keyword evidence="2" id="KW-0808">Transferase</keyword>
<dbReference type="AlphaFoldDB" id="J9CMR4"/>